<evidence type="ECO:0000256" key="1">
    <source>
        <dbReference type="ARBA" id="ARBA00022670"/>
    </source>
</evidence>
<keyword evidence="3 6" id="KW-0378">Hydrolase</keyword>
<dbReference type="PATRIC" id="fig|157687.3.peg.2005"/>
<evidence type="ECO:0000256" key="6">
    <source>
        <dbReference type="RuleBase" id="RU003435"/>
    </source>
</evidence>
<dbReference type="GO" id="GO:0006508">
    <property type="term" value="P:proteolysis"/>
    <property type="evidence" value="ECO:0007669"/>
    <property type="project" value="UniProtKB-KW"/>
</dbReference>
<feature type="domain" description="Peptidase M3A/M3B catalytic" evidence="7">
    <location>
        <begin position="165"/>
        <end position="544"/>
    </location>
</feature>
<evidence type="ECO:0000313" key="8">
    <source>
        <dbReference type="EMBL" id="KXB60747.1"/>
    </source>
</evidence>
<protein>
    <submittedName>
        <fullName evidence="8">Oligoendopeptidase, M3 family</fullName>
    </submittedName>
</protein>
<dbReference type="RefSeq" id="WP_060918528.1">
    <property type="nucleotide sequence ID" value="NZ_KQ960109.1"/>
</dbReference>
<dbReference type="SUPFAM" id="SSF55486">
    <property type="entry name" value="Metalloproteases ('zincins'), catalytic domain"/>
    <property type="match status" value="1"/>
</dbReference>
<dbReference type="CDD" id="cd09606">
    <property type="entry name" value="M3B_PepF"/>
    <property type="match status" value="1"/>
</dbReference>
<dbReference type="InterPro" id="IPR011976">
    <property type="entry name" value="Pept_M3B_oligopep-rel"/>
</dbReference>
<evidence type="ECO:0000313" key="9">
    <source>
        <dbReference type="Proteomes" id="UP000070483"/>
    </source>
</evidence>
<dbReference type="GO" id="GO:0046872">
    <property type="term" value="F:metal ion binding"/>
    <property type="evidence" value="ECO:0007669"/>
    <property type="project" value="UniProtKB-UniRule"/>
</dbReference>
<sequence>MKFNEYEYEHLDLEKIKAEFSRLIESFKKAKNMKGQVAAFDEIIKLRNHIETMQTLVSIRHSVDTNDEFYDKENEYMDEISPILFGFTNDFYKTLVNSKFKDELVEKYGKFLFDLAENTLKTFSPEIIPDAQEENKLSSKYSKLIASAKIDFDGKELNLSQMVPYTQSKDRNVRIEAAKKVAQFFAENQDEFDNIYDSLVKVRTRMAQKMGYKNFVEFGYKQLSRLEYDAKMVEGYRKQVLENIVPLHTELRERQGKRLGVEKLKFYDEAIKFNSGNADPHGSPEWILNNGKTMYKELSKETNEFFTFMTENNLLDLLSKKGKMSGGYCTYIPEHKAPFIFANFNGTSHDIDVLTHEAGHAFQVYQSRGFEVPEYLWPSYEACEIHSMSMEFLTWPWMDLFFENDTDKYKFIHLSEALLFIPYGVTVDEFQHWVYENPEATPKERREKWLEIEKKYLPTRDYGEVEELKNGIFWFRQGHIFSSPFYYIDYTLAQVCAFQFWIKSRENREKAWQDYLNLCKLGGSKPFFELMKSANLKNPFEEGTLAFVIPKIKEYLDNVDDMNL</sequence>
<keyword evidence="5 6" id="KW-0482">Metalloprotease</keyword>
<dbReference type="OrthoDB" id="9762795at2"/>
<name>A0A133ZZ76_9FUSO</name>
<evidence type="ECO:0000256" key="2">
    <source>
        <dbReference type="ARBA" id="ARBA00022723"/>
    </source>
</evidence>
<evidence type="ECO:0000259" key="7">
    <source>
        <dbReference type="Pfam" id="PF01432"/>
    </source>
</evidence>
<comment type="caution">
    <text evidence="8">The sequence shown here is derived from an EMBL/GenBank/DDBJ whole genome shotgun (WGS) entry which is preliminary data.</text>
</comment>
<dbReference type="InterPro" id="IPR001567">
    <property type="entry name" value="Pept_M3A_M3B_dom"/>
</dbReference>
<evidence type="ECO:0000256" key="5">
    <source>
        <dbReference type="ARBA" id="ARBA00023049"/>
    </source>
</evidence>
<keyword evidence="1 6" id="KW-0645">Protease</keyword>
<evidence type="ECO:0000256" key="4">
    <source>
        <dbReference type="ARBA" id="ARBA00022833"/>
    </source>
</evidence>
<dbReference type="Gene3D" id="1.10.1370.30">
    <property type="match status" value="1"/>
</dbReference>
<comment type="similarity">
    <text evidence="6">Belongs to the peptidase M3 family.</text>
</comment>
<accession>A0A133ZZ76</accession>
<dbReference type="STRING" id="157687.HMPREF3180_02007"/>
<keyword evidence="2 6" id="KW-0479">Metal-binding</keyword>
<reference evidence="9" key="1">
    <citation type="submission" date="2016-01" db="EMBL/GenBank/DDBJ databases">
        <authorList>
            <person name="Mitreva M."/>
            <person name="Pepin K.H."/>
            <person name="Mihindukulasuriya K.A."/>
            <person name="Fulton R."/>
            <person name="Fronick C."/>
            <person name="O'Laughlin M."/>
            <person name="Miner T."/>
            <person name="Herter B."/>
            <person name="Rosa B.A."/>
            <person name="Cordes M."/>
            <person name="Tomlinson C."/>
            <person name="Wollam A."/>
            <person name="Palsikar V.B."/>
            <person name="Mardis E.R."/>
            <person name="Wilson R.K."/>
        </authorList>
    </citation>
    <scope>NUCLEOTIDE SEQUENCE [LARGE SCALE GENOMIC DNA]</scope>
    <source>
        <strain evidence="9">KA00185</strain>
    </source>
</reference>
<proteinExistence type="inferred from homology"/>
<keyword evidence="9" id="KW-1185">Reference proteome</keyword>
<dbReference type="EMBL" id="LSDD01000150">
    <property type="protein sequence ID" value="KXB60747.1"/>
    <property type="molecule type" value="Genomic_DNA"/>
</dbReference>
<comment type="cofactor">
    <cofactor evidence="6">
        <name>Zn(2+)</name>
        <dbReference type="ChEBI" id="CHEBI:29105"/>
    </cofactor>
    <text evidence="6">Binds 1 zinc ion.</text>
</comment>
<evidence type="ECO:0000256" key="3">
    <source>
        <dbReference type="ARBA" id="ARBA00022801"/>
    </source>
</evidence>
<dbReference type="NCBIfam" id="TIGR02289">
    <property type="entry name" value="M3_not_pepF"/>
    <property type="match status" value="1"/>
</dbReference>
<organism evidence="8 9">
    <name type="scientific">Leptotrichia wadei</name>
    <dbReference type="NCBI Taxonomy" id="157687"/>
    <lineage>
        <taxon>Bacteria</taxon>
        <taxon>Fusobacteriati</taxon>
        <taxon>Fusobacteriota</taxon>
        <taxon>Fusobacteriia</taxon>
        <taxon>Fusobacteriales</taxon>
        <taxon>Leptotrichiaceae</taxon>
        <taxon>Leptotrichia</taxon>
    </lineage>
</organism>
<dbReference type="GO" id="GO:0004222">
    <property type="term" value="F:metalloendopeptidase activity"/>
    <property type="evidence" value="ECO:0007669"/>
    <property type="project" value="InterPro"/>
</dbReference>
<dbReference type="AlphaFoldDB" id="A0A133ZZ76"/>
<gene>
    <name evidence="8" type="ORF">HMPREF3180_02007</name>
</gene>
<dbReference type="Proteomes" id="UP000070483">
    <property type="component" value="Unassembled WGS sequence"/>
</dbReference>
<dbReference type="Pfam" id="PF01432">
    <property type="entry name" value="Peptidase_M3"/>
    <property type="match status" value="1"/>
</dbReference>
<keyword evidence="4 6" id="KW-0862">Zinc</keyword>